<dbReference type="EMBL" id="QSJS01000027">
    <property type="protein sequence ID" value="RHD91121.1"/>
    <property type="molecule type" value="Genomic_DNA"/>
</dbReference>
<dbReference type="EMBL" id="QSHU01000008">
    <property type="protein sequence ID" value="RHC39492.1"/>
    <property type="molecule type" value="Genomic_DNA"/>
</dbReference>
<dbReference type="EMBL" id="QRON01000019">
    <property type="protein sequence ID" value="RHL25603.1"/>
    <property type="molecule type" value="Genomic_DNA"/>
</dbReference>
<evidence type="ECO:0000313" key="2">
    <source>
        <dbReference type="EMBL" id="RHC39492.1"/>
    </source>
</evidence>
<name>A0A173UG93_9FIRM</name>
<evidence type="ECO:0000313" key="4">
    <source>
        <dbReference type="EMBL" id="RHE31381.1"/>
    </source>
</evidence>
<organism evidence="1 6">
    <name type="scientific">Agathobacter rectalis</name>
    <dbReference type="NCBI Taxonomy" id="39491"/>
    <lineage>
        <taxon>Bacteria</taxon>
        <taxon>Bacillati</taxon>
        <taxon>Bacillota</taxon>
        <taxon>Clostridia</taxon>
        <taxon>Lachnospirales</taxon>
        <taxon>Lachnospiraceae</taxon>
        <taxon>Agathobacter</taxon>
    </lineage>
</organism>
<evidence type="ECO:0000313" key="5">
    <source>
        <dbReference type="EMBL" id="RHL25603.1"/>
    </source>
</evidence>
<dbReference type="Proteomes" id="UP000283297">
    <property type="component" value="Unassembled WGS sequence"/>
</dbReference>
<evidence type="ECO:0000313" key="10">
    <source>
        <dbReference type="Proteomes" id="UP000286104"/>
    </source>
</evidence>
<sequence length="90" mass="10439">MKSRFEIMGEDIRKQTRELVMSFMQQSEACQPSAEGIKQAELFRVCGLDWGEQPTATSTQQNFWLVGLLRTLESEGIVERDVTTKKWRLK</sequence>
<reference evidence="7 8" key="2">
    <citation type="submission" date="2018-08" db="EMBL/GenBank/DDBJ databases">
        <title>A genome reference for cultivated species of the human gut microbiota.</title>
        <authorList>
            <person name="Zou Y."/>
            <person name="Xue W."/>
            <person name="Luo G."/>
        </authorList>
    </citation>
    <scope>NUCLEOTIDE SEQUENCE [LARGE SCALE GENOMIC DNA]</scope>
    <source>
        <strain evidence="5 7">AF38-24</strain>
        <strain evidence="4 9">AM29-10</strain>
        <strain evidence="3 8">AM30-13AC</strain>
        <strain evidence="2 10">AM36-3AA</strain>
    </source>
</reference>
<dbReference type="EMBL" id="QSKC01000013">
    <property type="protein sequence ID" value="RHE31381.1"/>
    <property type="molecule type" value="Genomic_DNA"/>
</dbReference>
<dbReference type="Proteomes" id="UP000284835">
    <property type="component" value="Unassembled WGS sequence"/>
</dbReference>
<gene>
    <name evidence="5" type="ORF">DW028_14570</name>
    <name evidence="4" type="ORF">DW753_10440</name>
    <name evidence="3" type="ORF">DW775_14105</name>
    <name evidence="2" type="ORF">DW848_07560</name>
    <name evidence="1" type="ORF">ERS852580_02172</name>
</gene>
<dbReference type="Proteomes" id="UP000095673">
    <property type="component" value="Unassembled WGS sequence"/>
</dbReference>
<evidence type="ECO:0008006" key="11">
    <source>
        <dbReference type="Google" id="ProtNLM"/>
    </source>
</evidence>
<evidence type="ECO:0000313" key="8">
    <source>
        <dbReference type="Proteomes" id="UP000284835"/>
    </source>
</evidence>
<dbReference type="AlphaFoldDB" id="A0A173UG93"/>
<accession>A0A173UG93</accession>
<protein>
    <recommendedName>
        <fullName evidence="11">MarR family transcriptional regulator</fullName>
    </recommendedName>
</protein>
<dbReference type="Proteomes" id="UP000286104">
    <property type="component" value="Unassembled WGS sequence"/>
</dbReference>
<dbReference type="OrthoDB" id="6624832at2"/>
<evidence type="ECO:0000313" key="3">
    <source>
        <dbReference type="EMBL" id="RHD91121.1"/>
    </source>
</evidence>
<dbReference type="RefSeq" id="WP_055238291.1">
    <property type="nucleotide sequence ID" value="NZ_CYXM01000010.1"/>
</dbReference>
<proteinExistence type="predicted"/>
<dbReference type="Proteomes" id="UP000285290">
    <property type="component" value="Unassembled WGS sequence"/>
</dbReference>
<reference evidence="1 6" key="1">
    <citation type="submission" date="2015-09" db="EMBL/GenBank/DDBJ databases">
        <authorList>
            <consortium name="Pathogen Informatics"/>
        </authorList>
    </citation>
    <scope>NUCLEOTIDE SEQUENCE [LARGE SCALE GENOMIC DNA]</scope>
    <source>
        <strain evidence="1 6">2789STDY5834968</strain>
    </source>
</reference>
<evidence type="ECO:0000313" key="9">
    <source>
        <dbReference type="Proteomes" id="UP000285290"/>
    </source>
</evidence>
<evidence type="ECO:0000313" key="6">
    <source>
        <dbReference type="Proteomes" id="UP000095673"/>
    </source>
</evidence>
<evidence type="ECO:0000313" key="1">
    <source>
        <dbReference type="EMBL" id="CUN14073.1"/>
    </source>
</evidence>
<dbReference type="EMBL" id="CYXM01000010">
    <property type="protein sequence ID" value="CUN14073.1"/>
    <property type="molecule type" value="Genomic_DNA"/>
</dbReference>
<evidence type="ECO:0000313" key="7">
    <source>
        <dbReference type="Proteomes" id="UP000283297"/>
    </source>
</evidence>